<evidence type="ECO:0000256" key="1">
    <source>
        <dbReference type="SAM" id="MobiDB-lite"/>
    </source>
</evidence>
<dbReference type="EMBL" id="BGPR01005792">
    <property type="protein sequence ID" value="GBN13480.1"/>
    <property type="molecule type" value="Genomic_DNA"/>
</dbReference>
<keyword evidence="3" id="KW-1185">Reference proteome</keyword>
<sequence length="140" mass="16151">MSKRMRSLQIIVSLADDLFEKRPTLMLAETLDSPSHFQPKPRSDEKDESSADTSPSKLPHFTKRKCLTPSDRFTMHRVYMSSRCLAESVCYNDSEIVAITRSPQQKHIEVEIQSLTATQHETFFRFNLQTSELSLTRRAT</sequence>
<evidence type="ECO:0000313" key="3">
    <source>
        <dbReference type="Proteomes" id="UP000499080"/>
    </source>
</evidence>
<accession>A0A4Y2LH55</accession>
<organism evidence="2 3">
    <name type="scientific">Araneus ventricosus</name>
    <name type="common">Orbweaver spider</name>
    <name type="synonym">Epeira ventricosa</name>
    <dbReference type="NCBI Taxonomy" id="182803"/>
    <lineage>
        <taxon>Eukaryota</taxon>
        <taxon>Metazoa</taxon>
        <taxon>Ecdysozoa</taxon>
        <taxon>Arthropoda</taxon>
        <taxon>Chelicerata</taxon>
        <taxon>Arachnida</taxon>
        <taxon>Araneae</taxon>
        <taxon>Araneomorphae</taxon>
        <taxon>Entelegynae</taxon>
        <taxon>Araneoidea</taxon>
        <taxon>Araneidae</taxon>
        <taxon>Araneus</taxon>
    </lineage>
</organism>
<reference evidence="2 3" key="1">
    <citation type="journal article" date="2019" name="Sci. Rep.">
        <title>Orb-weaving spider Araneus ventricosus genome elucidates the spidroin gene catalogue.</title>
        <authorList>
            <person name="Kono N."/>
            <person name="Nakamura H."/>
            <person name="Ohtoshi R."/>
            <person name="Moran D.A.P."/>
            <person name="Shinohara A."/>
            <person name="Yoshida Y."/>
            <person name="Fujiwara M."/>
            <person name="Mori M."/>
            <person name="Tomita M."/>
            <person name="Arakawa K."/>
        </authorList>
    </citation>
    <scope>NUCLEOTIDE SEQUENCE [LARGE SCALE GENOMIC DNA]</scope>
</reference>
<dbReference type="AlphaFoldDB" id="A0A4Y2LH55"/>
<protein>
    <submittedName>
        <fullName evidence="2">Uncharacterized protein</fullName>
    </submittedName>
</protein>
<feature type="region of interest" description="Disordered" evidence="1">
    <location>
        <begin position="30"/>
        <end position="63"/>
    </location>
</feature>
<comment type="caution">
    <text evidence="2">The sequence shown here is derived from an EMBL/GenBank/DDBJ whole genome shotgun (WGS) entry which is preliminary data.</text>
</comment>
<name>A0A4Y2LH55_ARAVE</name>
<gene>
    <name evidence="2" type="ORF">AVEN_208209_1</name>
</gene>
<dbReference type="Proteomes" id="UP000499080">
    <property type="component" value="Unassembled WGS sequence"/>
</dbReference>
<evidence type="ECO:0000313" key="2">
    <source>
        <dbReference type="EMBL" id="GBN13480.1"/>
    </source>
</evidence>
<proteinExistence type="predicted"/>